<organism evidence="5">
    <name type="scientific">gut metagenome</name>
    <dbReference type="NCBI Taxonomy" id="749906"/>
    <lineage>
        <taxon>unclassified sequences</taxon>
        <taxon>metagenomes</taxon>
        <taxon>organismal metagenomes</taxon>
    </lineage>
</organism>
<dbReference type="PANTHER" id="PTHR31302:SF31">
    <property type="entry name" value="PHOSPHODIESTERASE YAEI"/>
    <property type="match status" value="1"/>
</dbReference>
<dbReference type="SUPFAM" id="SSF56300">
    <property type="entry name" value="Metallo-dependent phosphatases"/>
    <property type="match status" value="1"/>
</dbReference>
<dbReference type="Pfam" id="PF00149">
    <property type="entry name" value="Metallophos"/>
    <property type="match status" value="1"/>
</dbReference>
<dbReference type="GO" id="GO:0046872">
    <property type="term" value="F:metal ion binding"/>
    <property type="evidence" value="ECO:0007669"/>
    <property type="project" value="UniProtKB-KW"/>
</dbReference>
<dbReference type="GO" id="GO:0016020">
    <property type="term" value="C:membrane"/>
    <property type="evidence" value="ECO:0007669"/>
    <property type="project" value="GOC"/>
</dbReference>
<keyword evidence="2" id="KW-0378">Hydrolase</keyword>
<dbReference type="GO" id="GO:0009245">
    <property type="term" value="P:lipid A biosynthetic process"/>
    <property type="evidence" value="ECO:0007669"/>
    <property type="project" value="TreeGrafter"/>
</dbReference>
<keyword evidence="3" id="KW-1133">Transmembrane helix</keyword>
<keyword evidence="1" id="KW-0479">Metal-binding</keyword>
<dbReference type="PANTHER" id="PTHR31302">
    <property type="entry name" value="TRANSMEMBRANE PROTEIN WITH METALLOPHOSPHOESTERASE DOMAIN-RELATED"/>
    <property type="match status" value="1"/>
</dbReference>
<dbReference type="InterPro" id="IPR004843">
    <property type="entry name" value="Calcineurin-like_PHP"/>
</dbReference>
<evidence type="ECO:0000256" key="2">
    <source>
        <dbReference type="ARBA" id="ARBA00022801"/>
    </source>
</evidence>
<evidence type="ECO:0000256" key="1">
    <source>
        <dbReference type="ARBA" id="ARBA00022723"/>
    </source>
</evidence>
<keyword evidence="3" id="KW-0812">Transmembrane</keyword>
<dbReference type="AlphaFoldDB" id="J9GE15"/>
<reference evidence="5" key="1">
    <citation type="journal article" date="2012" name="PLoS ONE">
        <title>Gene sets for utilization of primary and secondary nutrition supplies in the distal gut of endangered iberian lynx.</title>
        <authorList>
            <person name="Alcaide M."/>
            <person name="Messina E."/>
            <person name="Richter M."/>
            <person name="Bargiela R."/>
            <person name="Peplies J."/>
            <person name="Huws S.A."/>
            <person name="Newbold C.J."/>
            <person name="Golyshin P.N."/>
            <person name="Simon M.A."/>
            <person name="Lopez G."/>
            <person name="Yakimov M.M."/>
            <person name="Ferrer M."/>
        </authorList>
    </citation>
    <scope>NUCLEOTIDE SEQUENCE</scope>
</reference>
<dbReference type="InterPro" id="IPR029052">
    <property type="entry name" value="Metallo-depent_PP-like"/>
</dbReference>
<dbReference type="InterPro" id="IPR051158">
    <property type="entry name" value="Metallophosphoesterase_sf"/>
</dbReference>
<accession>J9GE15</accession>
<proteinExistence type="predicted"/>
<comment type="caution">
    <text evidence="5">The sequence shown here is derived from an EMBL/GenBank/DDBJ whole genome shotgun (WGS) entry which is preliminary data.</text>
</comment>
<feature type="transmembrane region" description="Helical" evidence="3">
    <location>
        <begin position="67"/>
        <end position="90"/>
    </location>
</feature>
<feature type="transmembrane region" description="Helical" evidence="3">
    <location>
        <begin position="110"/>
        <end position="130"/>
    </location>
</feature>
<gene>
    <name evidence="5" type="ORF">EVA_14293</name>
</gene>
<dbReference type="CDD" id="cd07385">
    <property type="entry name" value="MPP_YkuE_C"/>
    <property type="match status" value="1"/>
</dbReference>
<dbReference type="Gene3D" id="3.60.21.10">
    <property type="match status" value="1"/>
</dbReference>
<evidence type="ECO:0000256" key="3">
    <source>
        <dbReference type="SAM" id="Phobius"/>
    </source>
</evidence>
<evidence type="ECO:0000313" key="5">
    <source>
        <dbReference type="EMBL" id="EJW97604.1"/>
    </source>
</evidence>
<protein>
    <submittedName>
        <fullName evidence="5">Integral membrane protein</fullName>
    </submittedName>
</protein>
<dbReference type="EMBL" id="AMCI01004679">
    <property type="protein sequence ID" value="EJW97604.1"/>
    <property type="molecule type" value="Genomic_DNA"/>
</dbReference>
<name>J9GE15_9ZZZZ</name>
<evidence type="ECO:0000259" key="4">
    <source>
        <dbReference type="Pfam" id="PF00149"/>
    </source>
</evidence>
<feature type="domain" description="Calcineurin-like phosphoesterase" evidence="4">
    <location>
        <begin position="157"/>
        <end position="336"/>
    </location>
</feature>
<feature type="transmembrane region" description="Helical" evidence="3">
    <location>
        <begin position="36"/>
        <end position="55"/>
    </location>
</feature>
<keyword evidence="3" id="KW-0472">Membrane</keyword>
<sequence>MMLLQLFLFFLCLLALPDLYIYRRYLRDQAPRWVRWFHWIPSGLLLVFMAVIFLLHEPQPASMQRLGLFLLVFLAITVPKALFALTLLAVRGLDRLTGRWCHRPQNRRWQGTYLASAVAIASFGTVIYGATEGIQHYQVREVDIISADLPPAFDGYRIVQLSDIHAGSWAGNPEAVQRAVDRINEQHPDLIVFTGDLVNNLATEVDEFLPILKQLHARDGIYSVLGNHDYSPYIAWESPAAQQANLDSLQAKQAAMGWKLLNNDHVLLYHDGDSIALCGVENSGRPPFPDHGDLPRALQGTEGLFRILLSHDPTHWRREVLPQSDVQLTLSGHTHDMQINILGFTPSRFVYPEHNGLYREGEQQLFVNIGLGHLMFPLRLGAWPEITLLTLKTKK</sequence>
<dbReference type="GO" id="GO:0008758">
    <property type="term" value="F:UDP-2,3-diacylglucosamine hydrolase activity"/>
    <property type="evidence" value="ECO:0007669"/>
    <property type="project" value="TreeGrafter"/>
</dbReference>